<dbReference type="AlphaFoldDB" id="A0A646KTI4"/>
<sequence length="197" mass="22063">MTPAFERPDLAGDLLHRTAEARQYRHRLIRAQLPAAEMGRARHLDIANGNVLRRIVAEHGWPTRALVGEAGVWAVWEIALYADPMADFQRLALRLLTTAVEQGEATVQQWAHLHDRCETNADGCQTFGTQYRLGPHGPQLVPVESPDELDQRRESVRLRPHREALANLRRRLGWAPPDGPAHRLLSEPVPLLAGVSA</sequence>
<organism evidence="1 2">
    <name type="scientific">Streptomyces jumonjinensis</name>
    <dbReference type="NCBI Taxonomy" id="1945"/>
    <lineage>
        <taxon>Bacteria</taxon>
        <taxon>Bacillati</taxon>
        <taxon>Actinomycetota</taxon>
        <taxon>Actinomycetes</taxon>
        <taxon>Kitasatosporales</taxon>
        <taxon>Streptomycetaceae</taxon>
        <taxon>Streptomyces</taxon>
    </lineage>
</organism>
<proteinExistence type="predicted"/>
<evidence type="ECO:0000313" key="1">
    <source>
        <dbReference type="EMBL" id="MQT05418.1"/>
    </source>
</evidence>
<keyword evidence="2" id="KW-1185">Reference proteome</keyword>
<dbReference type="OrthoDB" id="22038at2"/>
<dbReference type="InterPro" id="IPR046732">
    <property type="entry name" value="DUF6624"/>
</dbReference>
<accession>A0A646KTI4</accession>
<dbReference type="Proteomes" id="UP000419138">
    <property type="component" value="Unassembled WGS sequence"/>
</dbReference>
<dbReference type="RefSeq" id="WP_153526826.1">
    <property type="nucleotide sequence ID" value="NZ_JBEPDZ010000027.1"/>
</dbReference>
<reference evidence="1 2" key="1">
    <citation type="submission" date="2019-05" db="EMBL/GenBank/DDBJ databases">
        <title>Comparative genomics and metabolomics analyses of clavulanic acid producing Streptomyces species provides insight into specialized metabolism and evolution of beta-lactam biosynthetic gene clusters.</title>
        <authorList>
            <person name="Moore M.A."/>
            <person name="Cruz-Morales P."/>
            <person name="Barona Gomez F."/>
            <person name="Kapil T."/>
        </authorList>
    </citation>
    <scope>NUCLEOTIDE SEQUENCE [LARGE SCALE GENOMIC DNA]</scope>
    <source>
        <strain evidence="1 2">NRRL 5741</strain>
    </source>
</reference>
<dbReference type="Pfam" id="PF20329">
    <property type="entry name" value="DUF6624"/>
    <property type="match status" value="1"/>
</dbReference>
<name>A0A646KTI4_STRJU</name>
<gene>
    <name evidence="1" type="ORF">FF041_36600</name>
</gene>
<protein>
    <submittedName>
        <fullName evidence="1">Uncharacterized protein</fullName>
    </submittedName>
</protein>
<dbReference type="EMBL" id="VCLA01000201">
    <property type="protein sequence ID" value="MQT05418.1"/>
    <property type="molecule type" value="Genomic_DNA"/>
</dbReference>
<comment type="caution">
    <text evidence="1">The sequence shown here is derived from an EMBL/GenBank/DDBJ whole genome shotgun (WGS) entry which is preliminary data.</text>
</comment>
<evidence type="ECO:0000313" key="2">
    <source>
        <dbReference type="Proteomes" id="UP000419138"/>
    </source>
</evidence>